<keyword evidence="2" id="KW-1185">Reference proteome</keyword>
<reference evidence="1" key="1">
    <citation type="submission" date="2021-12" db="EMBL/GenBank/DDBJ databases">
        <title>Prjna785345.</title>
        <authorList>
            <person name="Rujirawat T."/>
            <person name="Krajaejun T."/>
        </authorList>
    </citation>
    <scope>NUCLEOTIDE SEQUENCE</scope>
    <source>
        <strain evidence="1">Pi057C3</strain>
    </source>
</reference>
<organism evidence="1 2">
    <name type="scientific">Pythium insidiosum</name>
    <name type="common">Pythiosis disease agent</name>
    <dbReference type="NCBI Taxonomy" id="114742"/>
    <lineage>
        <taxon>Eukaryota</taxon>
        <taxon>Sar</taxon>
        <taxon>Stramenopiles</taxon>
        <taxon>Oomycota</taxon>
        <taxon>Peronosporomycetes</taxon>
        <taxon>Pythiales</taxon>
        <taxon>Pythiaceae</taxon>
        <taxon>Pythium</taxon>
    </lineage>
</organism>
<proteinExistence type="predicted"/>
<evidence type="ECO:0000313" key="1">
    <source>
        <dbReference type="EMBL" id="KAJ0396447.1"/>
    </source>
</evidence>
<sequence length="80" mass="9278">MGAAPSQSLYDDPKPTIQELQGTQTSAHGNVRLSEWQSPYKPHMTLYTNLMDRRRLKRPQLVEYFSKQIDFMYDANAPAF</sequence>
<name>A0AAD5Q850_PYTIN</name>
<comment type="caution">
    <text evidence="1">The sequence shown here is derived from an EMBL/GenBank/DDBJ whole genome shotgun (WGS) entry which is preliminary data.</text>
</comment>
<evidence type="ECO:0000313" key="2">
    <source>
        <dbReference type="Proteomes" id="UP001209570"/>
    </source>
</evidence>
<dbReference type="EMBL" id="JAKCXM010000294">
    <property type="protein sequence ID" value="KAJ0396447.1"/>
    <property type="molecule type" value="Genomic_DNA"/>
</dbReference>
<accession>A0AAD5Q850</accession>
<dbReference type="AlphaFoldDB" id="A0AAD5Q850"/>
<gene>
    <name evidence="1" type="ORF">P43SY_003449</name>
</gene>
<dbReference type="Proteomes" id="UP001209570">
    <property type="component" value="Unassembled WGS sequence"/>
</dbReference>
<protein>
    <submittedName>
        <fullName evidence="1">Uncharacterized protein</fullName>
    </submittedName>
</protein>